<proteinExistence type="predicted"/>
<evidence type="ECO:0000313" key="3">
    <source>
        <dbReference type="Proteomes" id="UP000284706"/>
    </source>
</evidence>
<sequence length="137" mass="15954">MCKLQAVINCKTSDIDYWRVYNQAFEGLEAPILTDTPDTLIARRHLLFKTTYHQQRIMPTFYFSVFSAAPVGETSAAGVQVQNAHEEVRHFHSFKRFEKALLRDKVEQAVITVRRKRRRQGRGTGVRRPGNRLHTRI</sequence>
<reference evidence="2 3" key="1">
    <citation type="journal article" date="2018" name="Evol. Lett.">
        <title>Horizontal gene cluster transfer increased hallucinogenic mushroom diversity.</title>
        <authorList>
            <person name="Reynolds H.T."/>
            <person name="Vijayakumar V."/>
            <person name="Gluck-Thaler E."/>
            <person name="Korotkin H.B."/>
            <person name="Matheny P.B."/>
            <person name="Slot J.C."/>
        </authorList>
    </citation>
    <scope>NUCLEOTIDE SEQUENCE [LARGE SCALE GENOMIC DNA]</scope>
    <source>
        <strain evidence="2 3">SRW20</strain>
    </source>
</reference>
<comment type="caution">
    <text evidence="2">The sequence shown here is derived from an EMBL/GenBank/DDBJ whole genome shotgun (WGS) entry which is preliminary data.</text>
</comment>
<evidence type="ECO:0000313" key="2">
    <source>
        <dbReference type="EMBL" id="PPQ71926.1"/>
    </source>
</evidence>
<keyword evidence="3" id="KW-1185">Reference proteome</keyword>
<name>A0A409W089_9AGAR</name>
<dbReference type="AlphaFoldDB" id="A0A409W089"/>
<feature type="region of interest" description="Disordered" evidence="1">
    <location>
        <begin position="116"/>
        <end position="137"/>
    </location>
</feature>
<protein>
    <submittedName>
        <fullName evidence="2">Uncharacterized protein</fullName>
    </submittedName>
</protein>
<dbReference type="InParanoid" id="A0A409W089"/>
<accession>A0A409W089</accession>
<gene>
    <name evidence="2" type="ORF">CVT26_007187</name>
</gene>
<dbReference type="EMBL" id="NHYE01005481">
    <property type="protein sequence ID" value="PPQ71926.1"/>
    <property type="molecule type" value="Genomic_DNA"/>
</dbReference>
<organism evidence="2 3">
    <name type="scientific">Gymnopilus dilepis</name>
    <dbReference type="NCBI Taxonomy" id="231916"/>
    <lineage>
        <taxon>Eukaryota</taxon>
        <taxon>Fungi</taxon>
        <taxon>Dikarya</taxon>
        <taxon>Basidiomycota</taxon>
        <taxon>Agaricomycotina</taxon>
        <taxon>Agaricomycetes</taxon>
        <taxon>Agaricomycetidae</taxon>
        <taxon>Agaricales</taxon>
        <taxon>Agaricineae</taxon>
        <taxon>Hymenogastraceae</taxon>
        <taxon>Gymnopilus</taxon>
    </lineage>
</organism>
<evidence type="ECO:0000256" key="1">
    <source>
        <dbReference type="SAM" id="MobiDB-lite"/>
    </source>
</evidence>
<dbReference type="Proteomes" id="UP000284706">
    <property type="component" value="Unassembled WGS sequence"/>
</dbReference>